<dbReference type="HAMAP" id="MF_00384">
    <property type="entry name" value="Homoser_kinase"/>
    <property type="match status" value="1"/>
</dbReference>
<dbReference type="RefSeq" id="WP_024564191.1">
    <property type="nucleotide sequence ID" value="NZ_CP007547.1"/>
</dbReference>
<dbReference type="PANTHER" id="PTHR20861">
    <property type="entry name" value="HOMOSERINE/4-DIPHOSPHOCYTIDYL-2-C-METHYL-D-ERYTHRITOL KINASE"/>
    <property type="match status" value="1"/>
</dbReference>
<dbReference type="PRINTS" id="PR00958">
    <property type="entry name" value="HOMSERKINASE"/>
</dbReference>
<dbReference type="PANTHER" id="PTHR20861:SF1">
    <property type="entry name" value="HOMOSERINE KINASE"/>
    <property type="match status" value="1"/>
</dbReference>
<dbReference type="InterPro" id="IPR014721">
    <property type="entry name" value="Ribsml_uS5_D2-typ_fold_subgr"/>
</dbReference>
<keyword evidence="6 7" id="KW-0067">ATP-binding</keyword>
<dbReference type="InterPro" id="IPR013750">
    <property type="entry name" value="GHMP_kinase_C_dom"/>
</dbReference>
<keyword evidence="4 7" id="KW-0547">Nucleotide-binding</keyword>
<evidence type="ECO:0000256" key="1">
    <source>
        <dbReference type="ARBA" id="ARBA00022605"/>
    </source>
</evidence>
<dbReference type="HOGENOM" id="CLU_041243_1_1_10"/>
<comment type="subcellular location">
    <subcellularLocation>
        <location evidence="7">Cytoplasm</location>
    </subcellularLocation>
</comment>
<dbReference type="SUPFAM" id="SSF55060">
    <property type="entry name" value="GHMP Kinase, C-terminal domain"/>
    <property type="match status" value="1"/>
</dbReference>
<reference evidence="11" key="1">
    <citation type="journal article" date="2013" name="Lancet">
        <title>First case of E anophelis outbreak in an intensive-care unit.</title>
        <authorList>
            <person name="Teo J."/>
            <person name="Tan S.Y."/>
            <person name="Tay M."/>
            <person name="Ding Y."/>
            <person name="Kjelleberg S."/>
            <person name="Givskov M."/>
            <person name="Lin R.T."/>
            <person name="Yang L."/>
        </authorList>
    </citation>
    <scope>NUCLEOTIDE SEQUENCE [LARGE SCALE GENOMIC DNA]</scope>
    <source>
        <strain evidence="11">NUHP1</strain>
    </source>
</reference>
<dbReference type="KEGG" id="eao:BD94_2258"/>
<keyword evidence="5 7" id="KW-0418">Kinase</keyword>
<evidence type="ECO:0000313" key="12">
    <source>
        <dbReference type="Proteomes" id="UP000028933"/>
    </source>
</evidence>
<dbReference type="InterPro" id="IPR006204">
    <property type="entry name" value="GHMP_kinase_N_dom"/>
</dbReference>
<proteinExistence type="inferred from homology"/>
<dbReference type="GO" id="GO:0005737">
    <property type="term" value="C:cytoplasm"/>
    <property type="evidence" value="ECO:0007669"/>
    <property type="project" value="UniProtKB-SubCell"/>
</dbReference>
<keyword evidence="2 7" id="KW-0808">Transferase</keyword>
<evidence type="ECO:0000259" key="10">
    <source>
        <dbReference type="Pfam" id="PF08544"/>
    </source>
</evidence>
<dbReference type="Pfam" id="PF08544">
    <property type="entry name" value="GHMP_kinases_C"/>
    <property type="match status" value="1"/>
</dbReference>
<protein>
    <recommendedName>
        <fullName evidence="7 8">Homoserine kinase</fullName>
        <shortName evidence="7">HK</shortName>
        <shortName evidence="7">HSK</shortName>
        <ecNumber evidence="7 8">2.7.1.39</ecNumber>
    </recommendedName>
</protein>
<dbReference type="EC" id="2.7.1.39" evidence="7 8"/>
<name>A0A077EHK1_9FLAO</name>
<evidence type="ECO:0000256" key="5">
    <source>
        <dbReference type="ARBA" id="ARBA00022777"/>
    </source>
</evidence>
<evidence type="ECO:0000256" key="3">
    <source>
        <dbReference type="ARBA" id="ARBA00022697"/>
    </source>
</evidence>
<comment type="pathway">
    <text evidence="7">Amino-acid biosynthesis; L-threonine biosynthesis; L-threonine from L-aspartate: step 4/5.</text>
</comment>
<evidence type="ECO:0000256" key="6">
    <source>
        <dbReference type="ARBA" id="ARBA00022840"/>
    </source>
</evidence>
<dbReference type="SUPFAM" id="SSF54211">
    <property type="entry name" value="Ribosomal protein S5 domain 2-like"/>
    <property type="match status" value="1"/>
</dbReference>
<comment type="similarity">
    <text evidence="7">Belongs to the GHMP kinase family. Homoserine kinase subfamily.</text>
</comment>
<dbReference type="InterPro" id="IPR036554">
    <property type="entry name" value="GHMP_kinase_C_sf"/>
</dbReference>
<evidence type="ECO:0000259" key="9">
    <source>
        <dbReference type="Pfam" id="PF00288"/>
    </source>
</evidence>
<dbReference type="Pfam" id="PF00288">
    <property type="entry name" value="GHMP_kinases_N"/>
    <property type="match status" value="1"/>
</dbReference>
<dbReference type="NCBIfam" id="NF002288">
    <property type="entry name" value="PRK01212.1-4"/>
    <property type="match status" value="1"/>
</dbReference>
<gene>
    <name evidence="7" type="primary">thrB</name>
    <name evidence="11" type="ORF">BD94_2258</name>
</gene>
<dbReference type="InterPro" id="IPR020568">
    <property type="entry name" value="Ribosomal_Su5_D2-typ_SF"/>
</dbReference>
<dbReference type="GO" id="GO:0009088">
    <property type="term" value="P:threonine biosynthetic process"/>
    <property type="evidence" value="ECO:0007669"/>
    <property type="project" value="UniProtKB-UniRule"/>
</dbReference>
<keyword evidence="1 7" id="KW-0028">Amino-acid biosynthesis</keyword>
<dbReference type="GO" id="GO:0005524">
    <property type="term" value="F:ATP binding"/>
    <property type="evidence" value="ECO:0007669"/>
    <property type="project" value="UniProtKB-UniRule"/>
</dbReference>
<feature type="binding site" evidence="7">
    <location>
        <begin position="90"/>
        <end position="100"/>
    </location>
    <ligand>
        <name>ATP</name>
        <dbReference type="ChEBI" id="CHEBI:30616"/>
    </ligand>
</feature>
<sequence>MKKIKCYAPATVANVVCGYDVLGFAIDNPGDEVIVSFNNNNKTVITKIEGDQGKLPLDANKNVVGHVVNLFLEKIGSNQGVDIELYKKMPLNSGLGSSAASSVGALVAVNELFDNPLSRHELLPLAMEGERLASGNAHADNVAPSLLGGLVLIRSYDPLDVVKLPTKTDFYVVSVHPHVDVPTGEARKIIRQQVPLKKAVEQWGNVAGLVAGFCTNDADLIGRSMKDVIIEPIRSMLIPYFAEMKQTALDHNAIGFGISGSGPSVFALCKNKDEAEKIAIELHKLLSAQNISCESLVTKINNEGAVIL</sequence>
<organism evidence="11 12">
    <name type="scientific">Elizabethkingia anophelis NUHP1</name>
    <dbReference type="NCBI Taxonomy" id="1338011"/>
    <lineage>
        <taxon>Bacteria</taxon>
        <taxon>Pseudomonadati</taxon>
        <taxon>Bacteroidota</taxon>
        <taxon>Flavobacteriia</taxon>
        <taxon>Flavobacteriales</taxon>
        <taxon>Weeksellaceae</taxon>
        <taxon>Elizabethkingia</taxon>
    </lineage>
</organism>
<keyword evidence="7" id="KW-0963">Cytoplasm</keyword>
<dbReference type="Proteomes" id="UP000028933">
    <property type="component" value="Chromosome"/>
</dbReference>
<dbReference type="InterPro" id="IPR000870">
    <property type="entry name" value="Homoserine_kinase"/>
</dbReference>
<comment type="catalytic activity">
    <reaction evidence="7">
        <text>L-homoserine + ATP = O-phospho-L-homoserine + ADP + H(+)</text>
        <dbReference type="Rhea" id="RHEA:13985"/>
        <dbReference type="ChEBI" id="CHEBI:15378"/>
        <dbReference type="ChEBI" id="CHEBI:30616"/>
        <dbReference type="ChEBI" id="CHEBI:57476"/>
        <dbReference type="ChEBI" id="CHEBI:57590"/>
        <dbReference type="ChEBI" id="CHEBI:456216"/>
        <dbReference type="EC" id="2.7.1.39"/>
    </reaction>
</comment>
<dbReference type="Gene3D" id="3.30.230.10">
    <property type="match status" value="1"/>
</dbReference>
<evidence type="ECO:0000256" key="2">
    <source>
        <dbReference type="ARBA" id="ARBA00022679"/>
    </source>
</evidence>
<dbReference type="NCBIfam" id="TIGR00191">
    <property type="entry name" value="thrB"/>
    <property type="match status" value="1"/>
</dbReference>
<dbReference type="STRING" id="1338011.BD94_2258"/>
<dbReference type="AlphaFoldDB" id="A0A077EHK1"/>
<reference evidence="11" key="2">
    <citation type="journal article" date="2015" name="Genome Biol. Evol.">
        <title>Complete Genome Sequence and Transcriptomic Analysis of the Novel Pathogen Elizabethkingia anophelis in Response to Oxidative Stress.</title>
        <authorList>
            <person name="Li Y."/>
            <person name="Liu Y."/>
            <person name="Chew S.C."/>
            <person name="Tay M."/>
            <person name="Salido M.M."/>
            <person name="Teo J."/>
            <person name="Lauro F.M."/>
            <person name="Givskov M."/>
            <person name="Yang L."/>
        </authorList>
    </citation>
    <scope>NUCLEOTIDE SEQUENCE</scope>
    <source>
        <strain evidence="11">NUHP1</strain>
    </source>
</reference>
<dbReference type="eggNOG" id="COG0083">
    <property type="taxonomic scope" value="Bacteria"/>
</dbReference>
<dbReference type="GO" id="GO:0004413">
    <property type="term" value="F:homoserine kinase activity"/>
    <property type="evidence" value="ECO:0007669"/>
    <property type="project" value="UniProtKB-UniRule"/>
</dbReference>
<accession>A0A077EHK1</accession>
<feature type="domain" description="GHMP kinase C-terminal" evidence="10">
    <location>
        <begin position="210"/>
        <end position="282"/>
    </location>
</feature>
<dbReference type="PIRSF" id="PIRSF000676">
    <property type="entry name" value="Homoser_kin"/>
    <property type="match status" value="1"/>
</dbReference>
<dbReference type="Gene3D" id="3.30.70.890">
    <property type="entry name" value="GHMP kinase, C-terminal domain"/>
    <property type="match status" value="1"/>
</dbReference>
<evidence type="ECO:0000313" key="11">
    <source>
        <dbReference type="EMBL" id="AIL46033.1"/>
    </source>
</evidence>
<evidence type="ECO:0000256" key="4">
    <source>
        <dbReference type="ARBA" id="ARBA00022741"/>
    </source>
</evidence>
<dbReference type="UniPathway" id="UPA00050">
    <property type="reaction ID" value="UER00064"/>
</dbReference>
<evidence type="ECO:0000256" key="8">
    <source>
        <dbReference type="NCBIfam" id="TIGR00191"/>
    </source>
</evidence>
<dbReference type="EMBL" id="CP007547">
    <property type="protein sequence ID" value="AIL46033.1"/>
    <property type="molecule type" value="Genomic_DNA"/>
</dbReference>
<evidence type="ECO:0000256" key="7">
    <source>
        <dbReference type="HAMAP-Rule" id="MF_00384"/>
    </source>
</evidence>
<comment type="function">
    <text evidence="7">Catalyzes the ATP-dependent phosphorylation of L-homoserine to L-homoserine phosphate.</text>
</comment>
<feature type="domain" description="GHMP kinase N-terminal" evidence="9">
    <location>
        <begin position="62"/>
        <end position="149"/>
    </location>
</feature>
<keyword evidence="3 7" id="KW-0791">Threonine biosynthesis</keyword>